<dbReference type="InterPro" id="IPR005119">
    <property type="entry name" value="LysR_subst-bd"/>
</dbReference>
<accession>A0A154BPN0</accession>
<sequence>MVDIRDIKYFLAIAEEGNITAAAKRLHIAQPPLSRHMKELEDQLGVQLFERGKRKVKLTEAGIFLRTRAEQIIDLLNATTTELKDFYIGDRGTLAIGAVTSVAGTLLPQLIKIFRERYPHVVFRLREGESRRITELLDSGIIDLGMVKLPFDTDLYDSISLPNEPLVAVFRPEHPHAICSDSDSINLRELVDKQLLIHRKFEAMITKSYEQLGLTPSILCESDDVMPLLAWADAGIGMAIVPKSAFSLIHSTRLIAKEIVNPSLVTGGAVIWVRNRYLPATAHHFLGLFGNRNIEGKRVLAGQ</sequence>
<dbReference type="SUPFAM" id="SSF46785">
    <property type="entry name" value="Winged helix' DNA-binding domain"/>
    <property type="match status" value="1"/>
</dbReference>
<dbReference type="CDD" id="cd05466">
    <property type="entry name" value="PBP2_LTTR_substrate"/>
    <property type="match status" value="1"/>
</dbReference>
<dbReference type="SUPFAM" id="SSF53850">
    <property type="entry name" value="Periplasmic binding protein-like II"/>
    <property type="match status" value="1"/>
</dbReference>
<name>A0A154BPN0_ANASB</name>
<dbReference type="Gene3D" id="3.40.190.290">
    <property type="match status" value="1"/>
</dbReference>
<dbReference type="AlphaFoldDB" id="A0A154BPN0"/>
<dbReference type="OrthoDB" id="9803714at2"/>
<dbReference type="Proteomes" id="UP000076268">
    <property type="component" value="Unassembled WGS sequence"/>
</dbReference>
<keyword evidence="4" id="KW-0804">Transcription</keyword>
<gene>
    <name evidence="6" type="ORF">AXX12_11735</name>
</gene>
<comment type="caution">
    <text evidence="6">The sequence shown here is derived from an EMBL/GenBank/DDBJ whole genome shotgun (WGS) entry which is preliminary data.</text>
</comment>
<dbReference type="Gene3D" id="1.10.10.10">
    <property type="entry name" value="Winged helix-like DNA-binding domain superfamily/Winged helix DNA-binding domain"/>
    <property type="match status" value="1"/>
</dbReference>
<dbReference type="GO" id="GO:0005829">
    <property type="term" value="C:cytosol"/>
    <property type="evidence" value="ECO:0007669"/>
    <property type="project" value="TreeGrafter"/>
</dbReference>
<dbReference type="FunFam" id="1.10.10.10:FF:000001">
    <property type="entry name" value="LysR family transcriptional regulator"/>
    <property type="match status" value="1"/>
</dbReference>
<evidence type="ECO:0000313" key="6">
    <source>
        <dbReference type="EMBL" id="KYZ75859.1"/>
    </source>
</evidence>
<dbReference type="PROSITE" id="PS50931">
    <property type="entry name" value="HTH_LYSR"/>
    <property type="match status" value="1"/>
</dbReference>
<reference evidence="6 7" key="1">
    <citation type="submission" date="2016-02" db="EMBL/GenBank/DDBJ databases">
        <title>Anaerosporomusa subterraneum gen. nov., sp. nov., a spore-forming obligate anaerobe isolated from saprolite.</title>
        <authorList>
            <person name="Choi J.K."/>
            <person name="Shah M."/>
            <person name="Yee N."/>
        </authorList>
    </citation>
    <scope>NUCLEOTIDE SEQUENCE [LARGE SCALE GENOMIC DNA]</scope>
    <source>
        <strain evidence="6 7">RU4</strain>
    </source>
</reference>
<feature type="domain" description="HTH lysR-type" evidence="5">
    <location>
        <begin position="2"/>
        <end position="59"/>
    </location>
</feature>
<dbReference type="Pfam" id="PF03466">
    <property type="entry name" value="LysR_substrate"/>
    <property type="match status" value="1"/>
</dbReference>
<evidence type="ECO:0000313" key="7">
    <source>
        <dbReference type="Proteomes" id="UP000076268"/>
    </source>
</evidence>
<dbReference type="EMBL" id="LSGP01000020">
    <property type="protein sequence ID" value="KYZ75859.1"/>
    <property type="molecule type" value="Genomic_DNA"/>
</dbReference>
<proteinExistence type="inferred from homology"/>
<keyword evidence="2" id="KW-0805">Transcription regulation</keyword>
<dbReference type="PANTHER" id="PTHR30419">
    <property type="entry name" value="HTH-TYPE TRANSCRIPTIONAL REGULATOR YBHD"/>
    <property type="match status" value="1"/>
</dbReference>
<keyword evidence="7" id="KW-1185">Reference proteome</keyword>
<evidence type="ECO:0000259" key="5">
    <source>
        <dbReference type="PROSITE" id="PS50931"/>
    </source>
</evidence>
<evidence type="ECO:0000256" key="4">
    <source>
        <dbReference type="ARBA" id="ARBA00023163"/>
    </source>
</evidence>
<dbReference type="InterPro" id="IPR050950">
    <property type="entry name" value="HTH-type_LysR_regulators"/>
</dbReference>
<dbReference type="InterPro" id="IPR036388">
    <property type="entry name" value="WH-like_DNA-bd_sf"/>
</dbReference>
<dbReference type="Pfam" id="PF00126">
    <property type="entry name" value="HTH_1"/>
    <property type="match status" value="1"/>
</dbReference>
<evidence type="ECO:0000256" key="1">
    <source>
        <dbReference type="ARBA" id="ARBA00009437"/>
    </source>
</evidence>
<dbReference type="GO" id="GO:0003677">
    <property type="term" value="F:DNA binding"/>
    <property type="evidence" value="ECO:0007669"/>
    <property type="project" value="UniProtKB-KW"/>
</dbReference>
<dbReference type="PRINTS" id="PR00039">
    <property type="entry name" value="HTHLYSR"/>
</dbReference>
<dbReference type="InterPro" id="IPR000847">
    <property type="entry name" value="LysR_HTH_N"/>
</dbReference>
<evidence type="ECO:0000256" key="2">
    <source>
        <dbReference type="ARBA" id="ARBA00023015"/>
    </source>
</evidence>
<protein>
    <submittedName>
        <fullName evidence="6">LysR family transcriptional regulator</fullName>
    </submittedName>
</protein>
<comment type="similarity">
    <text evidence="1">Belongs to the LysR transcriptional regulatory family.</text>
</comment>
<organism evidence="6 7">
    <name type="scientific">Anaerosporomusa subterranea</name>
    <dbReference type="NCBI Taxonomy" id="1794912"/>
    <lineage>
        <taxon>Bacteria</taxon>
        <taxon>Bacillati</taxon>
        <taxon>Bacillota</taxon>
        <taxon>Negativicutes</taxon>
        <taxon>Acetonemataceae</taxon>
        <taxon>Anaerosporomusa</taxon>
    </lineage>
</organism>
<dbReference type="GO" id="GO:0003700">
    <property type="term" value="F:DNA-binding transcription factor activity"/>
    <property type="evidence" value="ECO:0007669"/>
    <property type="project" value="InterPro"/>
</dbReference>
<evidence type="ECO:0000256" key="3">
    <source>
        <dbReference type="ARBA" id="ARBA00023125"/>
    </source>
</evidence>
<keyword evidence="3" id="KW-0238">DNA-binding</keyword>
<dbReference type="PANTHER" id="PTHR30419:SF28">
    <property type="entry name" value="HTH-TYPE TRANSCRIPTIONAL REGULATOR BSDA"/>
    <property type="match status" value="1"/>
</dbReference>
<dbReference type="InterPro" id="IPR036390">
    <property type="entry name" value="WH_DNA-bd_sf"/>
</dbReference>